<feature type="compositionally biased region" description="Polar residues" evidence="1">
    <location>
        <begin position="43"/>
        <end position="68"/>
    </location>
</feature>
<keyword evidence="3" id="KW-1185">Reference proteome</keyword>
<dbReference type="OrthoDB" id="7210784at2"/>
<feature type="compositionally biased region" description="Polar residues" evidence="1">
    <location>
        <begin position="142"/>
        <end position="156"/>
    </location>
</feature>
<dbReference type="RefSeq" id="WP_111513566.1">
    <property type="nucleotide sequence ID" value="NZ_QFYR01000001.1"/>
</dbReference>
<gene>
    <name evidence="2" type="ORF">DJ018_03925</name>
</gene>
<feature type="compositionally biased region" description="Basic and acidic residues" evidence="1">
    <location>
        <begin position="166"/>
        <end position="175"/>
    </location>
</feature>
<name>A0A328AUA4_9CAUL</name>
<dbReference type="AlphaFoldDB" id="A0A328AUA4"/>
<reference evidence="3" key="1">
    <citation type="submission" date="2018-05" db="EMBL/GenBank/DDBJ databases">
        <authorList>
            <person name="Li X."/>
        </authorList>
    </citation>
    <scope>NUCLEOTIDE SEQUENCE [LARGE SCALE GENOMIC DNA]</scope>
    <source>
        <strain evidence="3">YIM 73061</strain>
    </source>
</reference>
<feature type="region of interest" description="Disordered" evidence="1">
    <location>
        <begin position="1"/>
        <end position="175"/>
    </location>
</feature>
<organism evidence="2 3">
    <name type="scientific">Phenylobacterium deserti</name>
    <dbReference type="NCBI Taxonomy" id="1914756"/>
    <lineage>
        <taxon>Bacteria</taxon>
        <taxon>Pseudomonadati</taxon>
        <taxon>Pseudomonadota</taxon>
        <taxon>Alphaproteobacteria</taxon>
        <taxon>Caulobacterales</taxon>
        <taxon>Caulobacteraceae</taxon>
        <taxon>Phenylobacterium</taxon>
    </lineage>
</organism>
<accession>A0A328AUA4</accession>
<comment type="caution">
    <text evidence="2">The sequence shown here is derived from an EMBL/GenBank/DDBJ whole genome shotgun (WGS) entry which is preliminary data.</text>
</comment>
<evidence type="ECO:0000313" key="2">
    <source>
        <dbReference type="EMBL" id="RAK57114.1"/>
    </source>
</evidence>
<proteinExistence type="predicted"/>
<protein>
    <submittedName>
        <fullName evidence="2">Uncharacterized protein</fullName>
    </submittedName>
</protein>
<evidence type="ECO:0000256" key="1">
    <source>
        <dbReference type="SAM" id="MobiDB-lite"/>
    </source>
</evidence>
<sequence>MAEDPRTYQPSTTEVNRARVQGNGVGQQDMDMQQDPDRDTYATEPQNTAGWDNDPPNQGTDRPSQADFSGQDVGDDDAPGEPRSFAADDDTGDNVAPVRDEADVNDTPILGSGTPANVDIHKIGQQDNPEGDWGDAEPGAVFSQNNTRRPITTEGQRGQGAKTRQANKDIVSRRS</sequence>
<evidence type="ECO:0000313" key="3">
    <source>
        <dbReference type="Proteomes" id="UP000249725"/>
    </source>
</evidence>
<dbReference type="EMBL" id="QFYR01000001">
    <property type="protein sequence ID" value="RAK57114.1"/>
    <property type="molecule type" value="Genomic_DNA"/>
</dbReference>
<dbReference type="Proteomes" id="UP000249725">
    <property type="component" value="Unassembled WGS sequence"/>
</dbReference>